<gene>
    <name evidence="1" type="ORF">LCGC14_2739460</name>
</gene>
<comment type="caution">
    <text evidence="1">The sequence shown here is derived from an EMBL/GenBank/DDBJ whole genome shotgun (WGS) entry which is preliminary data.</text>
</comment>
<organism evidence="1">
    <name type="scientific">marine sediment metagenome</name>
    <dbReference type="NCBI Taxonomy" id="412755"/>
    <lineage>
        <taxon>unclassified sequences</taxon>
        <taxon>metagenomes</taxon>
        <taxon>ecological metagenomes</taxon>
    </lineage>
</organism>
<accession>A0A0F8Z4U5</accession>
<protein>
    <submittedName>
        <fullName evidence="1">Uncharacterized protein</fullName>
    </submittedName>
</protein>
<reference evidence="1" key="1">
    <citation type="journal article" date="2015" name="Nature">
        <title>Complex archaea that bridge the gap between prokaryotes and eukaryotes.</title>
        <authorList>
            <person name="Spang A."/>
            <person name="Saw J.H."/>
            <person name="Jorgensen S.L."/>
            <person name="Zaremba-Niedzwiedzka K."/>
            <person name="Martijn J."/>
            <person name="Lind A.E."/>
            <person name="van Eijk R."/>
            <person name="Schleper C."/>
            <person name="Guy L."/>
            <person name="Ettema T.J."/>
        </authorList>
    </citation>
    <scope>NUCLEOTIDE SEQUENCE</scope>
</reference>
<dbReference type="AlphaFoldDB" id="A0A0F8Z4U5"/>
<sequence>MFPFMKMEAEVLDLEILVIEVHLFISNIANKVSTTDMIIANATIPGSRQAVIFASAISAISSAKPKHHVM</sequence>
<name>A0A0F8Z4U5_9ZZZZ</name>
<proteinExistence type="predicted"/>
<dbReference type="EMBL" id="LAZR01049794">
    <property type="protein sequence ID" value="KKK88802.1"/>
    <property type="molecule type" value="Genomic_DNA"/>
</dbReference>
<evidence type="ECO:0000313" key="1">
    <source>
        <dbReference type="EMBL" id="KKK88802.1"/>
    </source>
</evidence>